<evidence type="ECO:0000313" key="5">
    <source>
        <dbReference type="Proteomes" id="UP000248889"/>
    </source>
</evidence>
<feature type="region of interest" description="Disordered" evidence="2">
    <location>
        <begin position="1"/>
        <end position="43"/>
    </location>
</feature>
<feature type="domain" description="CBS" evidence="3">
    <location>
        <begin position="412"/>
        <end position="471"/>
    </location>
</feature>
<name>A0A2X0I6Y0_9ACTN</name>
<dbReference type="InterPro" id="IPR038076">
    <property type="entry name" value="MgtE_N_sf"/>
</dbReference>
<evidence type="ECO:0000256" key="1">
    <source>
        <dbReference type="PROSITE-ProRule" id="PRU00703"/>
    </source>
</evidence>
<dbReference type="GO" id="GO:0015095">
    <property type="term" value="F:magnesium ion transmembrane transporter activity"/>
    <property type="evidence" value="ECO:0007669"/>
    <property type="project" value="InterPro"/>
</dbReference>
<organism evidence="4 5">
    <name type="scientific">Streptacidiphilus pinicola</name>
    <dbReference type="NCBI Taxonomy" id="2219663"/>
    <lineage>
        <taxon>Bacteria</taxon>
        <taxon>Bacillati</taxon>
        <taxon>Actinomycetota</taxon>
        <taxon>Actinomycetes</taxon>
        <taxon>Kitasatosporales</taxon>
        <taxon>Streptomycetaceae</taxon>
        <taxon>Streptacidiphilus</taxon>
    </lineage>
</organism>
<dbReference type="InterPro" id="IPR006668">
    <property type="entry name" value="Mg_transptr_MgtE_intracell_dom"/>
</dbReference>
<dbReference type="SMART" id="SM00116">
    <property type="entry name" value="CBS"/>
    <property type="match status" value="2"/>
</dbReference>
<dbReference type="SUPFAM" id="SSF54631">
    <property type="entry name" value="CBS-domain pair"/>
    <property type="match status" value="1"/>
</dbReference>
<keyword evidence="5" id="KW-1185">Reference proteome</keyword>
<dbReference type="PROSITE" id="PS51371">
    <property type="entry name" value="CBS"/>
    <property type="match status" value="1"/>
</dbReference>
<feature type="compositionally biased region" description="Low complexity" evidence="2">
    <location>
        <begin position="1"/>
        <end position="36"/>
    </location>
</feature>
<sequence>MTSTTSSAASPSAAGPSIANQSAASAPTPPAGATSRTRGRRVPLVRQATSTRAVREALVSLAGLTGRPVLNPVGDEVGRVVDVVARLYGNEPYPPVTGLVVRVGRRRSFLTASAIGQIHADRVDLKSARMDLTDFVRRPGEVLLGRDVLDHQLVDVDGVQVNRAADLYLAPVGDRVLLVGVDVSLPTLLRRLGPKRWQTRATPERVVDWQTVAPFAENATDGPAEVRLNASRSALHRLRPSELADLLEDLGRSERQQLLAMLDPGHAADALEEMEPAELENLLREAPPESAARLVEEMEPDEAAEALRDLQHDEREQLLTRIGDDEAAQLRELLAYPEDTAGGSMTTRLVTAYREQTVAELRAELATHGEHRTEIDAVALVSVDGRLLADIPLFDLTVAEDQSTVGEIADWLSQFTRDEAVDAHTRLGDVAEKLVASRASSLLVVDEERRPVGRILADDVLDHLLPARGRLHFRRFLQ</sequence>
<keyword evidence="1" id="KW-0129">CBS domain</keyword>
<protein>
    <submittedName>
        <fullName evidence="4">Magnesium transporter</fullName>
    </submittedName>
</protein>
<dbReference type="AlphaFoldDB" id="A0A2X0I6Y0"/>
<dbReference type="Gene3D" id="1.25.60.10">
    <property type="entry name" value="MgtE N-terminal domain-like"/>
    <property type="match status" value="1"/>
</dbReference>
<dbReference type="SUPFAM" id="SSF158791">
    <property type="entry name" value="MgtE N-terminal domain-like"/>
    <property type="match status" value="1"/>
</dbReference>
<dbReference type="GO" id="GO:0016020">
    <property type="term" value="C:membrane"/>
    <property type="evidence" value="ECO:0007669"/>
    <property type="project" value="InterPro"/>
</dbReference>
<proteinExistence type="predicted"/>
<dbReference type="RefSeq" id="WP_111507589.1">
    <property type="nucleotide sequence ID" value="NZ_QKYN01000203.1"/>
</dbReference>
<dbReference type="InterPro" id="IPR000644">
    <property type="entry name" value="CBS_dom"/>
</dbReference>
<dbReference type="PANTHER" id="PTHR43773:SF1">
    <property type="entry name" value="MAGNESIUM TRANSPORTER MGTE"/>
    <property type="match status" value="1"/>
</dbReference>
<dbReference type="InterPro" id="IPR006669">
    <property type="entry name" value="MgtE_transporter"/>
</dbReference>
<dbReference type="Pfam" id="PF00571">
    <property type="entry name" value="CBS"/>
    <property type="match status" value="1"/>
</dbReference>
<dbReference type="PANTHER" id="PTHR43773">
    <property type="entry name" value="MAGNESIUM TRANSPORTER MGTE"/>
    <property type="match status" value="1"/>
</dbReference>
<evidence type="ECO:0000256" key="2">
    <source>
        <dbReference type="SAM" id="MobiDB-lite"/>
    </source>
</evidence>
<evidence type="ECO:0000259" key="3">
    <source>
        <dbReference type="PROSITE" id="PS51371"/>
    </source>
</evidence>
<comment type="caution">
    <text evidence="4">The sequence shown here is derived from an EMBL/GenBank/DDBJ whole genome shotgun (WGS) entry which is preliminary data.</text>
</comment>
<dbReference type="EMBL" id="QKYN01000203">
    <property type="protein sequence ID" value="RAG80714.1"/>
    <property type="molecule type" value="Genomic_DNA"/>
</dbReference>
<dbReference type="SMART" id="SM00924">
    <property type="entry name" value="MgtE_N"/>
    <property type="match status" value="1"/>
</dbReference>
<evidence type="ECO:0000313" key="4">
    <source>
        <dbReference type="EMBL" id="RAG80714.1"/>
    </source>
</evidence>
<reference evidence="4 5" key="1">
    <citation type="submission" date="2018-06" db="EMBL/GenBank/DDBJ databases">
        <title>Streptacidiphilus pinicola sp. nov., isolated from pine grove soil.</title>
        <authorList>
            <person name="Roh S.G."/>
            <person name="Park S."/>
            <person name="Kim M.-K."/>
            <person name="Yun B.-R."/>
            <person name="Park J."/>
            <person name="Kim M.J."/>
            <person name="Kim Y.S."/>
            <person name="Kim S.B."/>
        </authorList>
    </citation>
    <scope>NUCLEOTIDE SEQUENCE [LARGE SCALE GENOMIC DNA]</scope>
    <source>
        <strain evidence="4 5">MMS16-CNU450</strain>
    </source>
</reference>
<accession>A0A2X0I6Y0</accession>
<gene>
    <name evidence="4" type="ORF">DN069_36695</name>
</gene>
<dbReference type="InterPro" id="IPR046342">
    <property type="entry name" value="CBS_dom_sf"/>
</dbReference>
<dbReference type="OrthoDB" id="9790355at2"/>
<dbReference type="Proteomes" id="UP000248889">
    <property type="component" value="Unassembled WGS sequence"/>
</dbReference>
<dbReference type="Gene3D" id="3.10.580.10">
    <property type="entry name" value="CBS-domain"/>
    <property type="match status" value="1"/>
</dbReference>
<dbReference type="Pfam" id="PF03448">
    <property type="entry name" value="MgtE_N"/>
    <property type="match status" value="1"/>
</dbReference>